<evidence type="ECO:0000256" key="4">
    <source>
        <dbReference type="ARBA" id="ARBA00023136"/>
    </source>
</evidence>
<evidence type="ECO:0000256" key="3">
    <source>
        <dbReference type="ARBA" id="ARBA00022989"/>
    </source>
</evidence>
<keyword evidence="4 5" id="KW-0472">Membrane</keyword>
<comment type="subcellular location">
    <subcellularLocation>
        <location evidence="1">Membrane</location>
        <topology evidence="1">Multi-pass membrane protein</topology>
    </subcellularLocation>
</comment>
<dbReference type="InterPro" id="IPR012340">
    <property type="entry name" value="NA-bd_OB-fold"/>
</dbReference>
<reference evidence="7 8" key="1">
    <citation type="submission" date="2021-10" db="EMBL/GenBank/DDBJ databases">
        <title>Anaerobic single-cell dispensing facilitates the cultivation of human gut bacteria.</title>
        <authorList>
            <person name="Afrizal A."/>
        </authorList>
    </citation>
    <scope>NUCLEOTIDE SEQUENCE [LARGE SCALE GENOMIC DNA]</scope>
    <source>
        <strain evidence="7 8">CLA-AA-H232</strain>
    </source>
</reference>
<dbReference type="AlphaFoldDB" id="A0AAE3E0G0"/>
<keyword evidence="3 5" id="KW-1133">Transmembrane helix</keyword>
<keyword evidence="8" id="KW-1185">Reference proteome</keyword>
<evidence type="ECO:0000313" key="7">
    <source>
        <dbReference type="EMBL" id="MCC2211439.1"/>
    </source>
</evidence>
<feature type="transmembrane region" description="Helical" evidence="5">
    <location>
        <begin position="7"/>
        <end position="40"/>
    </location>
</feature>
<evidence type="ECO:0000256" key="1">
    <source>
        <dbReference type="ARBA" id="ARBA00004141"/>
    </source>
</evidence>
<protein>
    <submittedName>
        <fullName evidence="7">NfeD family protein</fullName>
    </submittedName>
</protein>
<dbReference type="Proteomes" id="UP001198242">
    <property type="component" value="Unassembled WGS sequence"/>
</dbReference>
<evidence type="ECO:0000313" key="8">
    <source>
        <dbReference type="Proteomes" id="UP001198242"/>
    </source>
</evidence>
<dbReference type="RefSeq" id="WP_308456971.1">
    <property type="nucleotide sequence ID" value="NZ_JAJEQM010000017.1"/>
</dbReference>
<evidence type="ECO:0000259" key="6">
    <source>
        <dbReference type="Pfam" id="PF01957"/>
    </source>
</evidence>
<gene>
    <name evidence="7" type="ORF">LKE05_11645</name>
</gene>
<dbReference type="Gene3D" id="2.40.50.140">
    <property type="entry name" value="Nucleic acid-binding proteins"/>
    <property type="match status" value="1"/>
</dbReference>
<evidence type="ECO:0000256" key="5">
    <source>
        <dbReference type="SAM" id="Phobius"/>
    </source>
</evidence>
<feature type="transmembrane region" description="Helical" evidence="5">
    <location>
        <begin position="46"/>
        <end position="64"/>
    </location>
</feature>
<organism evidence="7 8">
    <name type="scientific">Hominilimicola fabiformis</name>
    <dbReference type="NCBI Taxonomy" id="2885356"/>
    <lineage>
        <taxon>Bacteria</taxon>
        <taxon>Bacillati</taxon>
        <taxon>Bacillota</taxon>
        <taxon>Clostridia</taxon>
        <taxon>Eubacteriales</taxon>
        <taxon>Oscillospiraceae</taxon>
        <taxon>Hominilimicola</taxon>
    </lineage>
</organism>
<dbReference type="PANTHER" id="PTHR33507:SF3">
    <property type="entry name" value="INNER MEMBRANE PROTEIN YBBJ"/>
    <property type="match status" value="1"/>
</dbReference>
<proteinExistence type="predicted"/>
<name>A0AAE3E0G0_9FIRM</name>
<evidence type="ECO:0000256" key="2">
    <source>
        <dbReference type="ARBA" id="ARBA00022692"/>
    </source>
</evidence>
<dbReference type="InterPro" id="IPR002810">
    <property type="entry name" value="NfeD-like_C"/>
</dbReference>
<dbReference type="InterPro" id="IPR052165">
    <property type="entry name" value="Membrane_assoc_protease"/>
</dbReference>
<keyword evidence="2 5" id="KW-0812">Transmembrane</keyword>
<dbReference type="EMBL" id="JAJEQM010000017">
    <property type="protein sequence ID" value="MCC2211439.1"/>
    <property type="molecule type" value="Genomic_DNA"/>
</dbReference>
<dbReference type="SUPFAM" id="SSF141322">
    <property type="entry name" value="NfeD domain-like"/>
    <property type="match status" value="1"/>
</dbReference>
<sequence length="144" mass="15876">MEQAVIWILGIIAFIILEAVTYQLVSIWFAIGALGGMIAAFSGVNFYVQMAVFIAVSFICILCLRPISMKFFKPRNVETNAQSLVGKEVLITCDVDNIRGLGEGKVDGKVWTVRSIDNSHVLKGETAVIEKIEGVKLIVKRKDD</sequence>
<comment type="caution">
    <text evidence="7">The sequence shown here is derived from an EMBL/GenBank/DDBJ whole genome shotgun (WGS) entry which is preliminary data.</text>
</comment>
<feature type="domain" description="NfeD-like C-terminal" evidence="6">
    <location>
        <begin position="82"/>
        <end position="141"/>
    </location>
</feature>
<dbReference type="PANTHER" id="PTHR33507">
    <property type="entry name" value="INNER MEMBRANE PROTEIN YBBJ"/>
    <property type="match status" value="1"/>
</dbReference>
<accession>A0AAE3E0G0</accession>
<dbReference type="Pfam" id="PF01957">
    <property type="entry name" value="NfeD"/>
    <property type="match status" value="1"/>
</dbReference>
<dbReference type="GO" id="GO:0005886">
    <property type="term" value="C:plasma membrane"/>
    <property type="evidence" value="ECO:0007669"/>
    <property type="project" value="TreeGrafter"/>
</dbReference>